<dbReference type="SUPFAM" id="SSF56601">
    <property type="entry name" value="beta-lactamase/transpeptidase-like"/>
    <property type="match status" value="1"/>
</dbReference>
<sequence length="290" mass="31141">MLAFSGLSTAGVAAAVMAGPPAFAAPVGNPERMTRALRELELAASVTIGVTAVAHGSHRAFRYRGGERFPMCSLFKTMAVGALVQSRGYDDVYWNTPIPFTRDDLVENSRVLDKTTTWQATPGELADAALRFSDNTAGNLILRELGGPAAITAFAVSLGATHTRLDRWEPELNDAIPGDERDTSTPDDIARIYEALLLDDAAGVLASSRLREWMLRNRTSDNRMRAGLTPPYELADKTGGGDYGVVNDAGVLWRPSETPLTIAIMTRTDRADAAYDNEAIAEATRIVVGG</sequence>
<dbReference type="Gene3D" id="3.40.710.10">
    <property type="entry name" value="DD-peptidase/beta-lactamase superfamily"/>
    <property type="match status" value="1"/>
</dbReference>
<dbReference type="Pfam" id="PF13354">
    <property type="entry name" value="Beta-lactamase2"/>
    <property type="match status" value="1"/>
</dbReference>
<dbReference type="Proteomes" id="UP001500506">
    <property type="component" value="Unassembled WGS sequence"/>
</dbReference>
<evidence type="ECO:0000313" key="3">
    <source>
        <dbReference type="EMBL" id="GAA1761255.1"/>
    </source>
</evidence>
<gene>
    <name evidence="3" type="primary">bla</name>
    <name evidence="3" type="ORF">GCM10009747_20480</name>
</gene>
<dbReference type="InterPro" id="IPR045155">
    <property type="entry name" value="Beta-lactam_cat"/>
</dbReference>
<dbReference type="NCBIfam" id="NF033103">
    <property type="entry name" value="bla_class_A"/>
    <property type="match status" value="1"/>
</dbReference>
<dbReference type="PANTHER" id="PTHR35333:SF3">
    <property type="entry name" value="BETA-LACTAMASE-TYPE TRANSPEPTIDASE FOLD CONTAINING PROTEIN"/>
    <property type="match status" value="1"/>
</dbReference>
<dbReference type="PANTHER" id="PTHR35333">
    <property type="entry name" value="BETA-LACTAMASE"/>
    <property type="match status" value="1"/>
</dbReference>
<reference evidence="4" key="1">
    <citation type="journal article" date="2019" name="Int. J. Syst. Evol. Microbiol.">
        <title>The Global Catalogue of Microorganisms (GCM) 10K type strain sequencing project: providing services to taxonomists for standard genome sequencing and annotation.</title>
        <authorList>
            <consortium name="The Broad Institute Genomics Platform"/>
            <consortium name="The Broad Institute Genome Sequencing Center for Infectious Disease"/>
            <person name="Wu L."/>
            <person name="Ma J."/>
        </authorList>
    </citation>
    <scope>NUCLEOTIDE SEQUENCE [LARGE SCALE GENOMIC DNA]</scope>
    <source>
        <strain evidence="4">JCM 14319</strain>
    </source>
</reference>
<feature type="chain" id="PRO_5045156150" evidence="1">
    <location>
        <begin position="25"/>
        <end position="290"/>
    </location>
</feature>
<dbReference type="InterPro" id="IPR000871">
    <property type="entry name" value="Beta-lactam_class-A"/>
</dbReference>
<name>A0ABP4WWB9_9MICO</name>
<dbReference type="InterPro" id="IPR012338">
    <property type="entry name" value="Beta-lactam/transpept-like"/>
</dbReference>
<keyword evidence="1" id="KW-0732">Signal</keyword>
<evidence type="ECO:0000259" key="2">
    <source>
        <dbReference type="Pfam" id="PF13354"/>
    </source>
</evidence>
<feature type="domain" description="Beta-lactamase class A catalytic" evidence="2">
    <location>
        <begin position="56"/>
        <end position="266"/>
    </location>
</feature>
<comment type="caution">
    <text evidence="3">The sequence shown here is derived from an EMBL/GenBank/DDBJ whole genome shotgun (WGS) entry which is preliminary data.</text>
</comment>
<organism evidence="3 4">
    <name type="scientific">Agromyces humatus</name>
    <dbReference type="NCBI Taxonomy" id="279573"/>
    <lineage>
        <taxon>Bacteria</taxon>
        <taxon>Bacillati</taxon>
        <taxon>Actinomycetota</taxon>
        <taxon>Actinomycetes</taxon>
        <taxon>Micrococcales</taxon>
        <taxon>Microbacteriaceae</taxon>
        <taxon>Agromyces</taxon>
    </lineage>
</organism>
<keyword evidence="4" id="KW-1185">Reference proteome</keyword>
<evidence type="ECO:0000256" key="1">
    <source>
        <dbReference type="SAM" id="SignalP"/>
    </source>
</evidence>
<dbReference type="EMBL" id="BAAANH010000004">
    <property type="protein sequence ID" value="GAA1761255.1"/>
    <property type="molecule type" value="Genomic_DNA"/>
</dbReference>
<dbReference type="PRINTS" id="PR00118">
    <property type="entry name" value="BLACTAMASEA"/>
</dbReference>
<proteinExistence type="predicted"/>
<accession>A0ABP4WWB9</accession>
<evidence type="ECO:0000313" key="4">
    <source>
        <dbReference type="Proteomes" id="UP001500506"/>
    </source>
</evidence>
<feature type="signal peptide" evidence="1">
    <location>
        <begin position="1"/>
        <end position="24"/>
    </location>
</feature>
<protein>
    <submittedName>
        <fullName evidence="3">Class A beta-lactamase</fullName>
    </submittedName>
</protein>